<accession>A0A3P1VF40</accession>
<evidence type="ECO:0000313" key="1">
    <source>
        <dbReference type="EMBL" id="RRD31063.1"/>
    </source>
</evidence>
<comment type="caution">
    <text evidence="1">The sequence shown here is derived from an EMBL/GenBank/DDBJ whole genome shotgun (WGS) entry which is preliminary data.</text>
</comment>
<gene>
    <name evidence="1" type="ORF">EII38_07230</name>
</gene>
<reference evidence="1 2" key="1">
    <citation type="submission" date="2018-11" db="EMBL/GenBank/DDBJ databases">
        <title>Genomes From Bacteria Associated with the Canine Oral Cavity: a Test Case for Automated Genome-Based Taxonomic Assignment.</title>
        <authorList>
            <person name="Coil D.A."/>
            <person name="Jospin G."/>
            <person name="Darling A.E."/>
            <person name="Wallis C."/>
            <person name="Davis I.J."/>
            <person name="Harris S."/>
            <person name="Eisen J.A."/>
            <person name="Holcombe L.J."/>
            <person name="O'Flynn C."/>
        </authorList>
    </citation>
    <scope>NUCLEOTIDE SEQUENCE [LARGE SCALE GENOMIC DNA]</scope>
    <source>
        <strain evidence="1 2">OH4621_COT-116</strain>
    </source>
</reference>
<dbReference type="RefSeq" id="WP_124777278.1">
    <property type="nucleotide sequence ID" value="NZ_RQZA01000006.1"/>
</dbReference>
<dbReference type="AlphaFoldDB" id="A0A3P1VF40"/>
<dbReference type="EMBL" id="RQZA01000006">
    <property type="protein sequence ID" value="RRD31063.1"/>
    <property type="molecule type" value="Genomic_DNA"/>
</dbReference>
<name>A0A3P1VF40_9STRE</name>
<proteinExistence type="predicted"/>
<dbReference type="Proteomes" id="UP000281771">
    <property type="component" value="Unassembled WGS sequence"/>
</dbReference>
<protein>
    <submittedName>
        <fullName evidence="1">Uncharacterized protein</fullName>
    </submittedName>
</protein>
<sequence length="116" mass="14193">MHDYIDFYNFLQENNQKIFIEVEGRPESIDKFVREYSQNYSKISHYSEGICVLNPNVDKWGVEYRIYLNVIAGIPQYWNNKKYNNKKYRSNEFKYRIDDKGLVRYLFENGYRIGYN</sequence>
<evidence type="ECO:0000313" key="2">
    <source>
        <dbReference type="Proteomes" id="UP000281771"/>
    </source>
</evidence>
<keyword evidence="2" id="KW-1185">Reference proteome</keyword>
<organism evidence="1 2">
    <name type="scientific">Streptococcus minor</name>
    <dbReference type="NCBI Taxonomy" id="229549"/>
    <lineage>
        <taxon>Bacteria</taxon>
        <taxon>Bacillati</taxon>
        <taxon>Bacillota</taxon>
        <taxon>Bacilli</taxon>
        <taxon>Lactobacillales</taxon>
        <taxon>Streptococcaceae</taxon>
        <taxon>Streptococcus</taxon>
    </lineage>
</organism>